<proteinExistence type="predicted"/>
<feature type="compositionally biased region" description="Acidic residues" evidence="1">
    <location>
        <begin position="211"/>
        <end position="220"/>
    </location>
</feature>
<dbReference type="AlphaFoldDB" id="A0A699HLA0"/>
<evidence type="ECO:0000256" key="1">
    <source>
        <dbReference type="SAM" id="MobiDB-lite"/>
    </source>
</evidence>
<feature type="region of interest" description="Disordered" evidence="1">
    <location>
        <begin position="556"/>
        <end position="616"/>
    </location>
</feature>
<feature type="compositionally biased region" description="Low complexity" evidence="1">
    <location>
        <begin position="590"/>
        <end position="614"/>
    </location>
</feature>
<feature type="region of interest" description="Disordered" evidence="1">
    <location>
        <begin position="193"/>
        <end position="233"/>
    </location>
</feature>
<name>A0A699HLA0_TANCI</name>
<feature type="compositionally biased region" description="Basic and acidic residues" evidence="1">
    <location>
        <begin position="402"/>
        <end position="445"/>
    </location>
</feature>
<accession>A0A699HLA0</accession>
<reference evidence="2" key="1">
    <citation type="journal article" date="2019" name="Sci. Rep.">
        <title>Draft genome of Tanacetum cinerariifolium, the natural source of mosquito coil.</title>
        <authorList>
            <person name="Yamashiro T."/>
            <person name="Shiraishi A."/>
            <person name="Satake H."/>
            <person name="Nakayama K."/>
        </authorList>
    </citation>
    <scope>NUCLEOTIDE SEQUENCE</scope>
</reference>
<gene>
    <name evidence="2" type="ORF">Tci_414391</name>
</gene>
<protein>
    <submittedName>
        <fullName evidence="2">Uncharacterized protein</fullName>
    </submittedName>
</protein>
<feature type="region of interest" description="Disordered" evidence="1">
    <location>
        <begin position="399"/>
        <end position="449"/>
    </location>
</feature>
<feature type="non-terminal residue" evidence="2">
    <location>
        <position position="1"/>
    </location>
</feature>
<dbReference type="EMBL" id="BKCJ010177381">
    <property type="protein sequence ID" value="GEY42417.1"/>
    <property type="molecule type" value="Genomic_DNA"/>
</dbReference>
<sequence>VQDTDYYEFLLTNKKCIVNAEVFRTILDIYPRVESVDSTDVPVDDIALTFLIDLGYMGPLNRHTNMFVDHMHQPRRTLAAIINKFLLRKLAEIAYQIDHKKEKRSRRKNMPYPRFTIIIINHFLKQHKSLTNLNHKHYHTIKDDGIVSRLKFVRIGKDYEEYGLLIPDVMLTDAIKRSESYQMFIKYSTHHIPPKKSRGKGSLGEKTSDTPVEEVEVSEEYDPKPAKKKTSSKRRVKKKVMIFADDNIISDDPDAALELAKLISQTEAEETEAAKKLGKVTFDPPKKLKGVPSLTPIEQEAVDIMQDFKKRKKSSKSQPGTGGSDEGTGVPDEEKGITKEKVILEWGDEDNDNDNVEKDDKDGDADDEGDDHVNDTQDAHDEDVKTEFVEDEIYKYKIRVRKDKDEEMENDKVEESDKRDEEATDAAKEDAKKTLEVKDDTKKTEIPPTSSSLSVSLVELRVAKLEKDVSEMKTVDHSTEALTVLKSQVPMVIDSNLNTKVRDVFQKELQKHTTYLIHKYSLRHLPELTKKSTLTAEQEYEKNENAMDKGVVDTVKDHKKKHDDDDEGPSTGPNQGKMSKRRITKESGSSKKPSTTKDTPKGKTSTKGSKTGKSATISLIGIPEGNRYPFDLSKPLPLHGPPGHQTVAADYFFNNDLDYLKTSDPEVTYITSIAKTKATQYEIKGIKDMVPTLWSTIKHAYDKDEILGVKSVSVKKLHGYGHLEEIVVRRSDQQLYKFKECDFVDLHLNDIEDITTEDLSQNQMQRTYTPSYDPPGVVYKDLNKQNRVMQANDLYKFSNETLKSVRDELHHSVFDFCLDCNKEMPRRKWTVVDRRSSGLMIELIKKQLREKEIIRNLERLVGARELKMDYKLMTRTI</sequence>
<feature type="compositionally biased region" description="Basic and acidic residues" evidence="1">
    <location>
        <begin position="332"/>
        <end position="343"/>
    </location>
</feature>
<feature type="region of interest" description="Disordered" evidence="1">
    <location>
        <begin position="282"/>
        <end position="387"/>
    </location>
</feature>
<feature type="compositionally biased region" description="Basic and acidic residues" evidence="1">
    <location>
        <begin position="371"/>
        <end position="387"/>
    </location>
</feature>
<organism evidence="2">
    <name type="scientific">Tanacetum cinerariifolium</name>
    <name type="common">Dalmatian daisy</name>
    <name type="synonym">Chrysanthemum cinerariifolium</name>
    <dbReference type="NCBI Taxonomy" id="118510"/>
    <lineage>
        <taxon>Eukaryota</taxon>
        <taxon>Viridiplantae</taxon>
        <taxon>Streptophyta</taxon>
        <taxon>Embryophyta</taxon>
        <taxon>Tracheophyta</taxon>
        <taxon>Spermatophyta</taxon>
        <taxon>Magnoliopsida</taxon>
        <taxon>eudicotyledons</taxon>
        <taxon>Gunneridae</taxon>
        <taxon>Pentapetalae</taxon>
        <taxon>asterids</taxon>
        <taxon>campanulids</taxon>
        <taxon>Asterales</taxon>
        <taxon>Asteraceae</taxon>
        <taxon>Asteroideae</taxon>
        <taxon>Anthemideae</taxon>
        <taxon>Anthemidinae</taxon>
        <taxon>Tanacetum</taxon>
    </lineage>
</organism>
<comment type="caution">
    <text evidence="2">The sequence shown here is derived from an EMBL/GenBank/DDBJ whole genome shotgun (WGS) entry which is preliminary data.</text>
</comment>
<evidence type="ECO:0000313" key="2">
    <source>
        <dbReference type="EMBL" id="GEY42417.1"/>
    </source>
</evidence>